<accession>A0A8S5L9E5</accession>
<protein>
    <submittedName>
        <fullName evidence="1">Uncharacterized protein</fullName>
    </submittedName>
</protein>
<evidence type="ECO:0000313" key="1">
    <source>
        <dbReference type="EMBL" id="DAD66518.1"/>
    </source>
</evidence>
<sequence length="547" mass="61725">MANLKKAKAYAFATIAAAQTILEKYPNLSTTDSFISINASTNPFDFLMDLLKSAGGYDRLINVLSKFITYELDGIEYAIKGILIANIKDFISCSINPFISEDLLKEGICFDLSQIDITGQLLANPLDPKIGKYFYFGCDGMNSAAEVVGSLDFNAFLWYVLNKSNGRVVWDNRLKRSKKSTQSLSDDDTRPIITIEYVERSTGLKNSDWSQGYLQVPYNNIIHVMLGDTTKKPALPGDLVPDNYKKNYYRKKTLIQFNYDYVSSIKLFDSKVVAAQLLDKLTNALSIDMSLTFNQQLIKYEVSEIVKSVVETDDSEVSDCFFTFSNEKYNSMLEKAELVHAGLFSINGEQNNSITINPEDILNSLNGISEAASLEEQKTIIEGALTEISKTLSTIHEDEKNNLNFNVQMNFIDNIINELTSVIVSSLISPKLYLLLAINFKLMGIPGMPDVKSFIAMSKNMLIQIIRMIRDLIIKFLLDYLMELLQPLIEMLSAKMVVESVQYYKTLIEQLIKACRLKRGSTQDWNPDNVDYADIIQTESQPIINEC</sequence>
<name>A0A8S5L9E5_9CAUD</name>
<proteinExistence type="predicted"/>
<dbReference type="EMBL" id="BK014662">
    <property type="protein sequence ID" value="DAD66518.1"/>
    <property type="molecule type" value="Genomic_DNA"/>
</dbReference>
<reference evidence="1" key="1">
    <citation type="journal article" date="2021" name="Proc. Natl. Acad. Sci. U.S.A.">
        <title>A Catalog of Tens of Thousands of Viruses from Human Metagenomes Reveals Hidden Associations with Chronic Diseases.</title>
        <authorList>
            <person name="Tisza M.J."/>
            <person name="Buck C.B."/>
        </authorList>
    </citation>
    <scope>NUCLEOTIDE SEQUENCE</scope>
    <source>
        <strain evidence="1">CtPuP5</strain>
    </source>
</reference>
<organism evidence="1">
    <name type="scientific">Myoviridae sp. ctPuP5</name>
    <dbReference type="NCBI Taxonomy" id="2823543"/>
    <lineage>
        <taxon>Viruses</taxon>
        <taxon>Duplodnaviria</taxon>
        <taxon>Heunggongvirae</taxon>
        <taxon>Uroviricota</taxon>
        <taxon>Caudoviricetes</taxon>
    </lineage>
</organism>